<sequence length="78" mass="8937">MHNSFDWLTLAFDEISDVEELLALVHLEFSNIELVETNQTDQNAPRRNCKYTTVVIDPRKRNSTAAWFQSLIATAIAL</sequence>
<accession>A0AAN9RDJ0</accession>
<proteinExistence type="predicted"/>
<dbReference type="Proteomes" id="UP001374584">
    <property type="component" value="Unassembled WGS sequence"/>
</dbReference>
<evidence type="ECO:0000313" key="2">
    <source>
        <dbReference type="Proteomes" id="UP001374584"/>
    </source>
</evidence>
<dbReference type="AlphaFoldDB" id="A0AAN9RDJ0"/>
<protein>
    <submittedName>
        <fullName evidence="1">Uncharacterized protein</fullName>
    </submittedName>
</protein>
<name>A0AAN9RDJ0_PHACN</name>
<dbReference type="EMBL" id="JAYMYR010000004">
    <property type="protein sequence ID" value="KAK7367264.1"/>
    <property type="molecule type" value="Genomic_DNA"/>
</dbReference>
<gene>
    <name evidence="1" type="ORF">VNO80_09273</name>
</gene>
<comment type="caution">
    <text evidence="1">The sequence shown here is derived from an EMBL/GenBank/DDBJ whole genome shotgun (WGS) entry which is preliminary data.</text>
</comment>
<evidence type="ECO:0000313" key="1">
    <source>
        <dbReference type="EMBL" id="KAK7367264.1"/>
    </source>
</evidence>
<organism evidence="1 2">
    <name type="scientific">Phaseolus coccineus</name>
    <name type="common">Scarlet runner bean</name>
    <name type="synonym">Phaseolus multiflorus</name>
    <dbReference type="NCBI Taxonomy" id="3886"/>
    <lineage>
        <taxon>Eukaryota</taxon>
        <taxon>Viridiplantae</taxon>
        <taxon>Streptophyta</taxon>
        <taxon>Embryophyta</taxon>
        <taxon>Tracheophyta</taxon>
        <taxon>Spermatophyta</taxon>
        <taxon>Magnoliopsida</taxon>
        <taxon>eudicotyledons</taxon>
        <taxon>Gunneridae</taxon>
        <taxon>Pentapetalae</taxon>
        <taxon>rosids</taxon>
        <taxon>fabids</taxon>
        <taxon>Fabales</taxon>
        <taxon>Fabaceae</taxon>
        <taxon>Papilionoideae</taxon>
        <taxon>50 kb inversion clade</taxon>
        <taxon>NPAAA clade</taxon>
        <taxon>indigoferoid/millettioid clade</taxon>
        <taxon>Phaseoleae</taxon>
        <taxon>Phaseolus</taxon>
    </lineage>
</organism>
<keyword evidence="2" id="KW-1185">Reference proteome</keyword>
<reference evidence="1 2" key="1">
    <citation type="submission" date="2024-01" db="EMBL/GenBank/DDBJ databases">
        <title>The genomes of 5 underutilized Papilionoideae crops provide insights into root nodulation and disease resistanc.</title>
        <authorList>
            <person name="Jiang F."/>
        </authorList>
    </citation>
    <scope>NUCLEOTIDE SEQUENCE [LARGE SCALE GENOMIC DNA]</scope>
    <source>
        <strain evidence="1">JINMINGXINNONG_FW02</strain>
        <tissue evidence="1">Leaves</tissue>
    </source>
</reference>